<comment type="similarity">
    <text evidence="5">Belongs to the Omp25/RopB family.</text>
</comment>
<dbReference type="PANTHER" id="PTHR34001">
    <property type="entry name" value="BLL7405 PROTEIN"/>
    <property type="match status" value="1"/>
</dbReference>
<evidence type="ECO:0000259" key="7">
    <source>
        <dbReference type="Pfam" id="PF13505"/>
    </source>
</evidence>
<dbReference type="SUPFAM" id="SSF56925">
    <property type="entry name" value="OMPA-like"/>
    <property type="match status" value="1"/>
</dbReference>
<accession>A0ABW5DHV8</accession>
<dbReference type="PANTHER" id="PTHR34001:SF3">
    <property type="entry name" value="BLL7405 PROTEIN"/>
    <property type="match status" value="1"/>
</dbReference>
<dbReference type="Proteomes" id="UP001597373">
    <property type="component" value="Unassembled WGS sequence"/>
</dbReference>
<keyword evidence="3" id="KW-0472">Membrane</keyword>
<feature type="domain" description="Outer membrane protein beta-barrel" evidence="7">
    <location>
        <begin position="32"/>
        <end position="256"/>
    </location>
</feature>
<evidence type="ECO:0000313" key="9">
    <source>
        <dbReference type="Proteomes" id="UP001597373"/>
    </source>
</evidence>
<name>A0ABW5DHV8_9HYPH</name>
<evidence type="ECO:0000256" key="1">
    <source>
        <dbReference type="ARBA" id="ARBA00004442"/>
    </source>
</evidence>
<protein>
    <submittedName>
        <fullName evidence="8">Outer membrane protein</fullName>
    </submittedName>
</protein>
<dbReference type="Pfam" id="PF13505">
    <property type="entry name" value="OMP_b-brl"/>
    <property type="match status" value="1"/>
</dbReference>
<evidence type="ECO:0000256" key="2">
    <source>
        <dbReference type="ARBA" id="ARBA00022729"/>
    </source>
</evidence>
<feature type="chain" id="PRO_5046794124" evidence="6">
    <location>
        <begin position="20"/>
        <end position="256"/>
    </location>
</feature>
<organism evidence="8 9">
    <name type="scientific">Chelativorans composti</name>
    <dbReference type="NCBI Taxonomy" id="768533"/>
    <lineage>
        <taxon>Bacteria</taxon>
        <taxon>Pseudomonadati</taxon>
        <taxon>Pseudomonadota</taxon>
        <taxon>Alphaproteobacteria</taxon>
        <taxon>Hyphomicrobiales</taxon>
        <taxon>Phyllobacteriaceae</taxon>
        <taxon>Chelativorans</taxon>
    </lineage>
</organism>
<evidence type="ECO:0000256" key="3">
    <source>
        <dbReference type="ARBA" id="ARBA00023136"/>
    </source>
</evidence>
<gene>
    <name evidence="8" type="ORF">ACFSMZ_09375</name>
</gene>
<keyword evidence="2 6" id="KW-0732">Signal</keyword>
<dbReference type="RefSeq" id="WP_345099482.1">
    <property type="nucleotide sequence ID" value="NZ_BAABGS010000062.1"/>
</dbReference>
<proteinExistence type="inferred from homology"/>
<feature type="signal peptide" evidence="6">
    <location>
        <begin position="1"/>
        <end position="19"/>
    </location>
</feature>
<keyword evidence="9" id="KW-1185">Reference proteome</keyword>
<evidence type="ECO:0000256" key="6">
    <source>
        <dbReference type="SAM" id="SignalP"/>
    </source>
</evidence>
<evidence type="ECO:0000256" key="4">
    <source>
        <dbReference type="ARBA" id="ARBA00023237"/>
    </source>
</evidence>
<dbReference type="InterPro" id="IPR051692">
    <property type="entry name" value="OMP-like"/>
</dbReference>
<dbReference type="EMBL" id="JBHUIR010000032">
    <property type="protein sequence ID" value="MFD2259974.1"/>
    <property type="molecule type" value="Genomic_DNA"/>
</dbReference>
<comment type="caution">
    <text evidence="8">The sequence shown here is derived from an EMBL/GenBank/DDBJ whole genome shotgun (WGS) entry which is preliminary data.</text>
</comment>
<sequence length="256" mass="26531">MKFLGTVAAALLLSSGAFAADAVFSGDSVPTAAPAAPAFDWTGAYFGVNAGYGGGKLKPHFYAYDNGSDAYLDASASASASGFVGGVQAGYNFQSGSIVYGVETDIQYSNVEAKLSGSVSSSIFGLDASASGSVKGSVEWFGTTRARVGFTPTDRFLVYGTGGVAYGKYKLKAEGSYDIGGSDDTGSVSTSKSKVGWTVGAGTEYAITDNLTFKAEYLYTNLGRWNLLELGDADAGLKLSSKLDFHTVRVGLNYKF</sequence>
<dbReference type="InterPro" id="IPR011250">
    <property type="entry name" value="OMP/PagP_B-barrel"/>
</dbReference>
<keyword evidence="4" id="KW-0998">Cell outer membrane</keyword>
<dbReference type="InterPro" id="IPR027385">
    <property type="entry name" value="Beta-barrel_OMP"/>
</dbReference>
<comment type="subcellular location">
    <subcellularLocation>
        <location evidence="1">Cell outer membrane</location>
    </subcellularLocation>
</comment>
<dbReference type="Gene3D" id="2.40.160.20">
    <property type="match status" value="1"/>
</dbReference>
<reference evidence="9" key="1">
    <citation type="journal article" date="2019" name="Int. J. Syst. Evol. Microbiol.">
        <title>The Global Catalogue of Microorganisms (GCM) 10K type strain sequencing project: providing services to taxonomists for standard genome sequencing and annotation.</title>
        <authorList>
            <consortium name="The Broad Institute Genomics Platform"/>
            <consortium name="The Broad Institute Genome Sequencing Center for Infectious Disease"/>
            <person name="Wu L."/>
            <person name="Ma J."/>
        </authorList>
    </citation>
    <scope>NUCLEOTIDE SEQUENCE [LARGE SCALE GENOMIC DNA]</scope>
    <source>
        <strain evidence="9">KCTC 23707</strain>
    </source>
</reference>
<evidence type="ECO:0000313" key="8">
    <source>
        <dbReference type="EMBL" id="MFD2259974.1"/>
    </source>
</evidence>
<evidence type="ECO:0000256" key="5">
    <source>
        <dbReference type="ARBA" id="ARBA00038306"/>
    </source>
</evidence>